<sequence length="327" mass="35164">MKPYPSHPFFFIIPGCLALRLPGKVPGPILAEGLAEGDVEREIPGETAAERELRLDLAKRHDRTGTSSVLAVVGMLTDIDIVIQSRPQSPNGEGLSPYGGIMEVVRERVNSLVAGSDPNTHREPGPPNGIDHSAYRPLTERVGGVGEDKRVSAPHTSQRQLVSAYIPRSARQNDLKRPRSASVSNGGVSDKWRSPGSRRRGVGEVEPVVESDRDKVIESVGLDRGEAEAEAEDVGEWVPPPDVSALLNRALALDGVDCTARAIERGGTVDGASYASNQSPTGGQDTTDAKPLDRDIRLEYPARLNRTAVALITVGCLNAFLKLRTFF</sequence>
<protein>
    <submittedName>
        <fullName evidence="3">Uncharacterized protein</fullName>
    </submittedName>
</protein>
<proteinExistence type="predicted"/>
<keyword evidence="2" id="KW-0732">Signal</keyword>
<feature type="chain" id="PRO_5039921192" evidence="2">
    <location>
        <begin position="19"/>
        <end position="327"/>
    </location>
</feature>
<evidence type="ECO:0000256" key="2">
    <source>
        <dbReference type="SAM" id="SignalP"/>
    </source>
</evidence>
<name>A0A9K3CXQ6_9EUKA</name>
<organism evidence="3 4">
    <name type="scientific">Kipferlia bialata</name>
    <dbReference type="NCBI Taxonomy" id="797122"/>
    <lineage>
        <taxon>Eukaryota</taxon>
        <taxon>Metamonada</taxon>
        <taxon>Carpediemonas-like organisms</taxon>
        <taxon>Kipferlia</taxon>
    </lineage>
</organism>
<keyword evidence="4" id="KW-1185">Reference proteome</keyword>
<feature type="region of interest" description="Disordered" evidence="1">
    <location>
        <begin position="270"/>
        <end position="293"/>
    </location>
</feature>
<evidence type="ECO:0000256" key="1">
    <source>
        <dbReference type="SAM" id="MobiDB-lite"/>
    </source>
</evidence>
<dbReference type="AlphaFoldDB" id="A0A9K3CXQ6"/>
<accession>A0A9K3CXQ6</accession>
<reference evidence="3 4" key="1">
    <citation type="journal article" date="2018" name="PLoS ONE">
        <title>The draft genome of Kipferlia bialata reveals reductive genome evolution in fornicate parasites.</title>
        <authorList>
            <person name="Tanifuji G."/>
            <person name="Takabayashi S."/>
            <person name="Kume K."/>
            <person name="Takagi M."/>
            <person name="Nakayama T."/>
            <person name="Kamikawa R."/>
            <person name="Inagaki Y."/>
            <person name="Hashimoto T."/>
        </authorList>
    </citation>
    <scope>NUCLEOTIDE SEQUENCE [LARGE SCALE GENOMIC DNA]</scope>
    <source>
        <strain evidence="3">NY0173</strain>
    </source>
</reference>
<evidence type="ECO:0000313" key="3">
    <source>
        <dbReference type="EMBL" id="GIQ85263.1"/>
    </source>
</evidence>
<feature type="region of interest" description="Disordered" evidence="1">
    <location>
        <begin position="114"/>
        <end position="208"/>
    </location>
</feature>
<feature type="signal peptide" evidence="2">
    <location>
        <begin position="1"/>
        <end position="18"/>
    </location>
</feature>
<evidence type="ECO:0000313" key="4">
    <source>
        <dbReference type="Proteomes" id="UP000265618"/>
    </source>
</evidence>
<dbReference type="EMBL" id="BDIP01001851">
    <property type="protein sequence ID" value="GIQ85263.1"/>
    <property type="molecule type" value="Genomic_DNA"/>
</dbReference>
<dbReference type="Proteomes" id="UP000265618">
    <property type="component" value="Unassembled WGS sequence"/>
</dbReference>
<gene>
    <name evidence="3" type="ORF">KIPB_006902</name>
</gene>
<comment type="caution">
    <text evidence="3">The sequence shown here is derived from an EMBL/GenBank/DDBJ whole genome shotgun (WGS) entry which is preliminary data.</text>
</comment>
<feature type="compositionally biased region" description="Polar residues" evidence="1">
    <location>
        <begin position="274"/>
        <end position="286"/>
    </location>
</feature>